<dbReference type="AlphaFoldDB" id="A0A5B7WVM7"/>
<dbReference type="SUPFAM" id="SSF52402">
    <property type="entry name" value="Adenine nucleotide alpha hydrolases-like"/>
    <property type="match status" value="2"/>
</dbReference>
<keyword evidence="4" id="KW-1185">Reference proteome</keyword>
<proteinExistence type="inferred from homology"/>
<dbReference type="KEGG" id="gcr:GcLGCM259_2404"/>
<evidence type="ECO:0000256" key="1">
    <source>
        <dbReference type="ARBA" id="ARBA00008791"/>
    </source>
</evidence>
<sequence>MKLLIGYTADERGAEAIELACALISDRAVDSLELAMVLPEDTPFQATYPGGDHGYHTVLSAQADRWAEQALALVPEGISARVTARTVSSVAHGLIELAAETGAEAIVLGGRSRHKAGFFAPGAVATSLLHASPVPVLMSNPRGVAALRQAKGRISRITAFVGDLPGAGEVIDQAVRSAERLGIGLRVATLVTSQEQAGEDSPVLRATRQQLDELTSGLGEHVEPEVVTGASIDEAIASIGWLDGELAVFGSSRLAPPRRLFLGSKAQRMLRHLPVPMAVVPHRSGGSGR</sequence>
<feature type="domain" description="UspA" evidence="2">
    <location>
        <begin position="156"/>
        <end position="281"/>
    </location>
</feature>
<evidence type="ECO:0000259" key="2">
    <source>
        <dbReference type="Pfam" id="PF00582"/>
    </source>
</evidence>
<accession>A0A5B7WVM7</accession>
<dbReference type="InterPro" id="IPR014729">
    <property type="entry name" value="Rossmann-like_a/b/a_fold"/>
</dbReference>
<reference evidence="3 4" key="1">
    <citation type="submission" date="2018-12" db="EMBL/GenBank/DDBJ databases">
        <title>Complete Genome Sequence of Glutamicibacter creatinolyticus strain LGCM259,isolated from an abscess of a 12-year-old mare in Italy.</title>
        <authorList>
            <person name="Santos R.G."/>
            <person name="Silva A.L."/>
            <person name="Seyffert N."/>
            <person name="Castro T.L.P."/>
            <person name="Attili A.R."/>
            <person name="Rifici C."/>
            <person name="Mazzullo G."/>
            <person name="Brenig B."/>
            <person name="Venanzi F."/>
            <person name="Azevedo V."/>
        </authorList>
    </citation>
    <scope>NUCLEOTIDE SEQUENCE [LARGE SCALE GENOMIC DNA]</scope>
    <source>
        <strain evidence="3 4">LGCM 259</strain>
    </source>
</reference>
<organism evidence="3 4">
    <name type="scientific">Glutamicibacter creatinolyticus</name>
    <dbReference type="NCBI Taxonomy" id="162496"/>
    <lineage>
        <taxon>Bacteria</taxon>
        <taxon>Bacillati</taxon>
        <taxon>Actinomycetota</taxon>
        <taxon>Actinomycetes</taxon>
        <taxon>Micrococcales</taxon>
        <taxon>Micrococcaceae</taxon>
        <taxon>Glutamicibacter</taxon>
    </lineage>
</organism>
<protein>
    <submittedName>
        <fullName evidence="3">Universal stress protein family protein</fullName>
    </submittedName>
</protein>
<dbReference type="PANTHER" id="PTHR46268">
    <property type="entry name" value="STRESS RESPONSE PROTEIN NHAX"/>
    <property type="match status" value="1"/>
</dbReference>
<gene>
    <name evidence="3" type="ORF">GcLGCM259_2404</name>
</gene>
<dbReference type="EMBL" id="CP034412">
    <property type="protein sequence ID" value="QCY48111.1"/>
    <property type="molecule type" value="Genomic_DNA"/>
</dbReference>
<name>A0A5B7WVM7_9MICC</name>
<dbReference type="Gene3D" id="3.40.50.620">
    <property type="entry name" value="HUPs"/>
    <property type="match status" value="2"/>
</dbReference>
<evidence type="ECO:0000313" key="4">
    <source>
        <dbReference type="Proteomes" id="UP000307000"/>
    </source>
</evidence>
<dbReference type="Proteomes" id="UP000307000">
    <property type="component" value="Chromosome"/>
</dbReference>
<comment type="similarity">
    <text evidence="1">Belongs to the universal stress protein A family.</text>
</comment>
<dbReference type="Pfam" id="PF00582">
    <property type="entry name" value="Usp"/>
    <property type="match status" value="2"/>
</dbReference>
<dbReference type="CDD" id="cd00293">
    <property type="entry name" value="USP-like"/>
    <property type="match status" value="1"/>
</dbReference>
<evidence type="ECO:0000313" key="3">
    <source>
        <dbReference type="EMBL" id="QCY48111.1"/>
    </source>
</evidence>
<dbReference type="PANTHER" id="PTHR46268:SF6">
    <property type="entry name" value="UNIVERSAL STRESS PROTEIN UP12"/>
    <property type="match status" value="1"/>
</dbReference>
<dbReference type="InterPro" id="IPR006016">
    <property type="entry name" value="UspA"/>
</dbReference>
<feature type="domain" description="UspA" evidence="2">
    <location>
        <begin position="2"/>
        <end position="138"/>
    </location>
</feature>
<dbReference type="RefSeq" id="WP_138926773.1">
    <property type="nucleotide sequence ID" value="NZ_CP034412.1"/>
</dbReference>